<dbReference type="AlphaFoldDB" id="A0A0L0ES86"/>
<dbReference type="OrthoDB" id="6291995at2"/>
<organism evidence="1 2">
    <name type="scientific">Pseudoalteromonas rubra</name>
    <dbReference type="NCBI Taxonomy" id="43658"/>
    <lineage>
        <taxon>Bacteria</taxon>
        <taxon>Pseudomonadati</taxon>
        <taxon>Pseudomonadota</taxon>
        <taxon>Gammaproteobacteria</taxon>
        <taxon>Alteromonadales</taxon>
        <taxon>Pseudoalteromonadaceae</taxon>
        <taxon>Pseudoalteromonas</taxon>
    </lineage>
</organism>
<reference evidence="2" key="1">
    <citation type="submission" date="2015-07" db="EMBL/GenBank/DDBJ databases">
        <title>Draft genome sequence of a Pseudoalteromonas rubra strain, OCN096, isolated from Kaneohe Bay, Oahu, Hawaii.</title>
        <authorList>
            <person name="Beurmann S."/>
            <person name="Ushijima B."/>
            <person name="Belcaid M."/>
            <person name="Callahan S.M."/>
            <person name="Aeby G.S."/>
        </authorList>
    </citation>
    <scope>NUCLEOTIDE SEQUENCE [LARGE SCALE GENOMIC DNA]</scope>
    <source>
        <strain evidence="2">OCN096</strain>
    </source>
</reference>
<comment type="caution">
    <text evidence="1">The sequence shown here is derived from an EMBL/GenBank/DDBJ whole genome shotgun (WGS) entry which is preliminary data.</text>
</comment>
<evidence type="ECO:0008006" key="3">
    <source>
        <dbReference type="Google" id="ProtNLM"/>
    </source>
</evidence>
<dbReference type="EMBL" id="LFZX01000080">
    <property type="protein sequence ID" value="KNC67276.1"/>
    <property type="molecule type" value="Genomic_DNA"/>
</dbReference>
<dbReference type="Proteomes" id="UP000036850">
    <property type="component" value="Unassembled WGS sequence"/>
</dbReference>
<evidence type="ECO:0000313" key="1">
    <source>
        <dbReference type="EMBL" id="KNC67276.1"/>
    </source>
</evidence>
<sequence length="204" mass="22391">MLIHSSMCHQRTRTPAITHVILLAGTVLLSACSSNPSPDEEAEALARAELIKTYNQHKANIERVAKMEQDLSQLLTLLSESSGIKPIEEQLAQSEKPVTTHRAEQTAVTNAFTTPGQSLFVVQFGRHLLGTRAQAQNQRIKASLSLIQSYYPEIFNSVSIYSQTPAQNGSQFFLTQASGFGSEQESTLFCRLIKASGQPCKLVN</sequence>
<gene>
    <name evidence="1" type="ORF">AC626_11715</name>
</gene>
<dbReference type="PATRIC" id="fig|43658.6.peg.1454"/>
<accession>A0A0L0ES86</accession>
<protein>
    <recommendedName>
        <fullName evidence="3">SPOR domain-containing protein</fullName>
    </recommendedName>
</protein>
<evidence type="ECO:0000313" key="2">
    <source>
        <dbReference type="Proteomes" id="UP000036850"/>
    </source>
</evidence>
<proteinExistence type="predicted"/>
<name>A0A0L0ES86_9GAMM</name>